<dbReference type="RefSeq" id="WP_377031728.1">
    <property type="nucleotide sequence ID" value="NZ_JBHOMY010000122.1"/>
</dbReference>
<reference evidence="9 10" key="1">
    <citation type="submission" date="2024-09" db="EMBL/GenBank/DDBJ databases">
        <title>Nodulacao em especies de Leguminosae Basais da Amazonia e Caracterizacao dos Rizobios e Bacterias Associadas aos Nodulos.</title>
        <authorList>
            <person name="Jambeiro I.C.A."/>
            <person name="Lopes I.S."/>
            <person name="Aguiar E.R.G.R."/>
            <person name="Santos A.F.J."/>
            <person name="Dos Santos J.M.F."/>
            <person name="Gross E."/>
        </authorList>
    </citation>
    <scope>NUCLEOTIDE SEQUENCE [LARGE SCALE GENOMIC DNA]</scope>
    <source>
        <strain evidence="9 10">BRUESC1165</strain>
    </source>
</reference>
<keyword evidence="10" id="KW-1185">Reference proteome</keyword>
<dbReference type="PANTHER" id="PTHR11403:SF6">
    <property type="entry name" value="NITRIC OXIDE REDUCTASE SUBUNIT E"/>
    <property type="match status" value="1"/>
</dbReference>
<comment type="similarity">
    <text evidence="2 6">Belongs to the cytochrome c oxidase subunit 3 family.</text>
</comment>
<feature type="domain" description="Heme-copper oxidase subunit III family profile" evidence="8">
    <location>
        <begin position="28"/>
        <end position="194"/>
    </location>
</feature>
<feature type="transmembrane region" description="Helical" evidence="7">
    <location>
        <begin position="138"/>
        <end position="162"/>
    </location>
</feature>
<feature type="transmembrane region" description="Helical" evidence="7">
    <location>
        <begin position="71"/>
        <end position="89"/>
    </location>
</feature>
<proteinExistence type="inferred from homology"/>
<evidence type="ECO:0000256" key="1">
    <source>
        <dbReference type="ARBA" id="ARBA00004141"/>
    </source>
</evidence>
<evidence type="ECO:0000313" key="10">
    <source>
        <dbReference type="Proteomes" id="UP001593940"/>
    </source>
</evidence>
<evidence type="ECO:0000256" key="7">
    <source>
        <dbReference type="SAM" id="Phobius"/>
    </source>
</evidence>
<keyword evidence="5 7" id="KW-0472">Membrane</keyword>
<evidence type="ECO:0000256" key="4">
    <source>
        <dbReference type="ARBA" id="ARBA00022989"/>
    </source>
</evidence>
<dbReference type="Gene3D" id="1.20.120.80">
    <property type="entry name" value="Cytochrome c oxidase, subunit III, four-helix bundle"/>
    <property type="match status" value="1"/>
</dbReference>
<evidence type="ECO:0000259" key="8">
    <source>
        <dbReference type="PROSITE" id="PS50253"/>
    </source>
</evidence>
<comment type="subcellular location">
    <subcellularLocation>
        <location evidence="6">Cell membrane</location>
        <topology evidence="6">Multi-pass membrane protein</topology>
    </subcellularLocation>
    <subcellularLocation>
        <location evidence="1">Membrane</location>
        <topology evidence="1">Multi-pass membrane protein</topology>
    </subcellularLocation>
</comment>
<dbReference type="PANTHER" id="PTHR11403">
    <property type="entry name" value="CYTOCHROME C OXIDASE SUBUNIT III"/>
    <property type="match status" value="1"/>
</dbReference>
<dbReference type="EMBL" id="JBHOMY010000122">
    <property type="protein sequence ID" value="MFC1460492.1"/>
    <property type="molecule type" value="Genomic_DNA"/>
</dbReference>
<feature type="transmembrane region" description="Helical" evidence="7">
    <location>
        <begin position="101"/>
        <end position="118"/>
    </location>
</feature>
<name>A0ABV6YGT3_9HYPH</name>
<feature type="transmembrane region" description="Helical" evidence="7">
    <location>
        <begin position="174"/>
        <end position="193"/>
    </location>
</feature>
<evidence type="ECO:0000256" key="3">
    <source>
        <dbReference type="ARBA" id="ARBA00022692"/>
    </source>
</evidence>
<dbReference type="InterPro" id="IPR035973">
    <property type="entry name" value="Cyt_c_oxidase_su3-like_sf"/>
</dbReference>
<protein>
    <submittedName>
        <fullName evidence="9">Cytochrome c oxidase subunit 3 family protein</fullName>
    </submittedName>
</protein>
<evidence type="ECO:0000256" key="5">
    <source>
        <dbReference type="ARBA" id="ARBA00023136"/>
    </source>
</evidence>
<dbReference type="CDD" id="cd02862">
    <property type="entry name" value="NorE_like"/>
    <property type="match status" value="1"/>
</dbReference>
<dbReference type="PROSITE" id="PS50253">
    <property type="entry name" value="COX3"/>
    <property type="match status" value="1"/>
</dbReference>
<dbReference type="Proteomes" id="UP001593940">
    <property type="component" value="Unassembled WGS sequence"/>
</dbReference>
<accession>A0ABV6YGT3</accession>
<keyword evidence="4 7" id="KW-1133">Transmembrane helix</keyword>
<feature type="transmembrane region" description="Helical" evidence="7">
    <location>
        <begin position="29"/>
        <end position="51"/>
    </location>
</feature>
<dbReference type="InterPro" id="IPR000298">
    <property type="entry name" value="Cyt_c_oxidase-like_su3"/>
</dbReference>
<gene>
    <name evidence="9" type="ORF">ACETIH_28040</name>
</gene>
<dbReference type="Pfam" id="PF00510">
    <property type="entry name" value="COX3"/>
    <property type="match status" value="1"/>
</dbReference>
<dbReference type="InterPro" id="IPR013833">
    <property type="entry name" value="Cyt_c_oxidase_su3_a-hlx"/>
</dbReference>
<evidence type="ECO:0000256" key="2">
    <source>
        <dbReference type="ARBA" id="ARBA00010581"/>
    </source>
</evidence>
<dbReference type="InterPro" id="IPR024791">
    <property type="entry name" value="Cyt_c/ubiquinol_Oxase_su3"/>
</dbReference>
<organism evidence="9 10">
    <name type="scientific">Microvirga arabica</name>
    <dbReference type="NCBI Taxonomy" id="1128671"/>
    <lineage>
        <taxon>Bacteria</taxon>
        <taxon>Pseudomonadati</taxon>
        <taxon>Pseudomonadota</taxon>
        <taxon>Alphaproteobacteria</taxon>
        <taxon>Hyphomicrobiales</taxon>
        <taxon>Methylobacteriaceae</taxon>
        <taxon>Microvirga</taxon>
    </lineage>
</organism>
<evidence type="ECO:0000313" key="9">
    <source>
        <dbReference type="EMBL" id="MFC1460492.1"/>
    </source>
</evidence>
<keyword evidence="3 6" id="KW-0812">Transmembrane</keyword>
<sequence length="194" mass="20752">MDAAKATNAAHEDLRWGALSDLPGHPMMWVLILTEVVTFGLLFLTFAVTMAVHPDLFAAGQAQLDPALGGVNTLVLITSGWLAALAVEARSAGRRGMAQRQLGGAMALGLVFIAIKLAEYAVKAEAGIGLETDTFFTLYFLLTGFHLLHVVLGIVILAAVALSDSVENLKTGTAFWHMVDLVWVVMYPLVYLIG</sequence>
<evidence type="ECO:0000256" key="6">
    <source>
        <dbReference type="RuleBase" id="RU003376"/>
    </source>
</evidence>
<comment type="caution">
    <text evidence="9">The sequence shown here is derived from an EMBL/GenBank/DDBJ whole genome shotgun (WGS) entry which is preliminary data.</text>
</comment>
<dbReference type="SUPFAM" id="SSF81452">
    <property type="entry name" value="Cytochrome c oxidase subunit III-like"/>
    <property type="match status" value="1"/>
</dbReference>